<keyword evidence="2" id="KW-0808">Transferase</keyword>
<dbReference type="RefSeq" id="WP_161433311.1">
    <property type="nucleotide sequence ID" value="NZ_WXYO01000001.1"/>
</dbReference>
<evidence type="ECO:0000313" key="2">
    <source>
        <dbReference type="EMBL" id="NAS10506.1"/>
    </source>
</evidence>
<dbReference type="PANTHER" id="PTHR21064">
    <property type="entry name" value="AMINOGLYCOSIDE PHOSPHOTRANSFERASE DOMAIN-CONTAINING PROTEIN-RELATED"/>
    <property type="match status" value="1"/>
</dbReference>
<dbReference type="SUPFAM" id="SSF56112">
    <property type="entry name" value="Protein kinase-like (PK-like)"/>
    <property type="match status" value="1"/>
</dbReference>
<proteinExistence type="predicted"/>
<dbReference type="InterPro" id="IPR002575">
    <property type="entry name" value="Aminoglycoside_PTrfase"/>
</dbReference>
<evidence type="ECO:0000313" key="3">
    <source>
        <dbReference type="Proteomes" id="UP000475249"/>
    </source>
</evidence>
<organism evidence="2 3">
    <name type="scientific">Poritiphilus flavus</name>
    <dbReference type="NCBI Taxonomy" id="2697053"/>
    <lineage>
        <taxon>Bacteria</taxon>
        <taxon>Pseudomonadati</taxon>
        <taxon>Bacteroidota</taxon>
        <taxon>Flavobacteriia</taxon>
        <taxon>Flavobacteriales</taxon>
        <taxon>Flavobacteriaceae</taxon>
        <taxon>Poritiphilus</taxon>
    </lineage>
</organism>
<comment type="caution">
    <text evidence="2">The sequence shown here is derived from an EMBL/GenBank/DDBJ whole genome shotgun (WGS) entry which is preliminary data.</text>
</comment>
<dbReference type="AlphaFoldDB" id="A0A6L9E714"/>
<accession>A0A6L9E714</accession>
<dbReference type="Proteomes" id="UP000475249">
    <property type="component" value="Unassembled WGS sequence"/>
</dbReference>
<evidence type="ECO:0000259" key="1">
    <source>
        <dbReference type="Pfam" id="PF01636"/>
    </source>
</evidence>
<dbReference type="Gene3D" id="3.90.1200.10">
    <property type="match status" value="1"/>
</dbReference>
<keyword evidence="3" id="KW-1185">Reference proteome</keyword>
<feature type="domain" description="Aminoglycoside phosphotransferase" evidence="1">
    <location>
        <begin position="22"/>
        <end position="252"/>
    </location>
</feature>
<protein>
    <submittedName>
        <fullName evidence="2">Phosphotransferase</fullName>
    </submittedName>
</protein>
<dbReference type="InterPro" id="IPR011009">
    <property type="entry name" value="Kinase-like_dom_sf"/>
</dbReference>
<dbReference type="GO" id="GO:0016740">
    <property type="term" value="F:transferase activity"/>
    <property type="evidence" value="ECO:0007669"/>
    <property type="project" value="UniProtKB-KW"/>
</dbReference>
<name>A0A6L9E714_9FLAO</name>
<dbReference type="Pfam" id="PF01636">
    <property type="entry name" value="APH"/>
    <property type="match status" value="1"/>
</dbReference>
<gene>
    <name evidence="2" type="ORF">GTQ38_00730</name>
</gene>
<reference evidence="2 3" key="1">
    <citation type="submission" date="2020-01" db="EMBL/GenBank/DDBJ databases">
        <title>Bacteria diversity of Porities sp.</title>
        <authorList>
            <person name="Wang G."/>
        </authorList>
    </citation>
    <scope>NUCLEOTIDE SEQUENCE [LARGE SCALE GENOMIC DNA]</scope>
    <source>
        <strain evidence="2 3">R33</strain>
    </source>
</reference>
<sequence length="350" mass="40080">MENNPALHVLDQFSIEKKTHRLKAVQQGFINDTFLVFEGEEPLYILQRINTTVFGNVDGIMNNVHLALGYLKDEDYQAISLIKSNSGDPYFKTEDSCWRLMTFIDDSIAYDNTTNAEIAFEAGRIIGKFHLLLQDVAIDKFVDTIPDFHSLSLRAKQFEEAFQQADPKRKEKASKAIQFVEDSLAMLKQWDTEDLPERICHNDTKLNNILFARSTNKALCLIDLDTLMKGYFHYDFGDAIRTVANTAPEDEQDHQKITFEKHLFQAFVEGLAANGPFLTEKEKEVLPYGAILMPFLHGIRALTDYLNGNLYYRVAYEDQNLDRSLSLFDFTQKAMNEATSMKEIIQNSGL</sequence>
<dbReference type="InterPro" id="IPR050249">
    <property type="entry name" value="Pseudomonas-type_ThrB"/>
</dbReference>
<dbReference type="PANTHER" id="PTHR21064:SF5">
    <property type="entry name" value="SLR1880 PROTEIN"/>
    <property type="match status" value="1"/>
</dbReference>
<dbReference type="EMBL" id="WXYO01000001">
    <property type="protein sequence ID" value="NAS10506.1"/>
    <property type="molecule type" value="Genomic_DNA"/>
</dbReference>